<sequence length="203" mass="22462">MTELVLVRHGETVWHDGNRYAGRTDVALTDHGRRQAEVLGGWSATAELDAVWVSPLSRARETAEPVARATGLDPHVDERIVELDFGRGEGLTAEEMNRDFPEARAAFVDDPVTHYLPGGEDPVLAVKRMTGYATDIAREHPDGRVLVVGHSTAHRLLLCHLLGLPLRSYRSVFPVFRNCAITTVRWDGTGQAALLEFNTPVQY</sequence>
<dbReference type="InterPro" id="IPR013078">
    <property type="entry name" value="His_Pase_superF_clade-1"/>
</dbReference>
<evidence type="ECO:0000256" key="1">
    <source>
        <dbReference type="PIRSR" id="PIRSR613078-1"/>
    </source>
</evidence>
<proteinExistence type="predicted"/>
<dbReference type="InterPro" id="IPR029033">
    <property type="entry name" value="His_PPase_superfam"/>
</dbReference>
<dbReference type="EMBL" id="CM001466">
    <property type="protein sequence ID" value="EHY91021.1"/>
    <property type="molecule type" value="Genomic_DNA"/>
</dbReference>
<dbReference type="Pfam" id="PF00300">
    <property type="entry name" value="His_Phos_1"/>
    <property type="match status" value="1"/>
</dbReference>
<dbReference type="SMART" id="SM00855">
    <property type="entry name" value="PGAM"/>
    <property type="match status" value="1"/>
</dbReference>
<feature type="active site" description="Tele-phosphohistidine intermediate" evidence="1">
    <location>
        <position position="9"/>
    </location>
</feature>
<feature type="binding site" evidence="2">
    <location>
        <position position="58"/>
    </location>
    <ligand>
        <name>substrate</name>
    </ligand>
</feature>
<dbReference type="GO" id="GO:0005737">
    <property type="term" value="C:cytoplasm"/>
    <property type="evidence" value="ECO:0007669"/>
    <property type="project" value="TreeGrafter"/>
</dbReference>
<dbReference type="HOGENOM" id="CLU_033323_8_4_11"/>
<organism evidence="3 4">
    <name type="scientific">Saccharomonospora azurea NA-128</name>
    <dbReference type="NCBI Taxonomy" id="882081"/>
    <lineage>
        <taxon>Bacteria</taxon>
        <taxon>Bacillati</taxon>
        <taxon>Actinomycetota</taxon>
        <taxon>Actinomycetes</taxon>
        <taxon>Pseudonocardiales</taxon>
        <taxon>Pseudonocardiaceae</taxon>
        <taxon>Saccharomonospora</taxon>
    </lineage>
</organism>
<reference evidence="3 4" key="1">
    <citation type="journal article" date="2012" name="Stand. Genomic Sci.">
        <title>Genome sequence of the soil bacterium Saccharomonospora azurea type strain (NA-128(T)).</title>
        <authorList>
            <person name="Klenk H.P."/>
            <person name="Held B."/>
            <person name="Lucas S."/>
            <person name="Lapidus A."/>
            <person name="Copeland A."/>
            <person name="Hammon N."/>
            <person name="Pitluck S."/>
            <person name="Goodwin L.A."/>
            <person name="Han C."/>
            <person name="Tapia R."/>
            <person name="Brambilla E.M."/>
            <person name="Potter G."/>
            <person name="Land M."/>
            <person name="Ivanova N."/>
            <person name="Rohde M."/>
            <person name="Goker M."/>
            <person name="Detter J.C."/>
            <person name="Kyrpides N.C."/>
            <person name="Woyke T."/>
        </authorList>
    </citation>
    <scope>NUCLEOTIDE SEQUENCE [LARGE SCALE GENOMIC DNA]</scope>
    <source>
        <strain evidence="3 4">NA-128</strain>
    </source>
</reference>
<evidence type="ECO:0000313" key="4">
    <source>
        <dbReference type="Proteomes" id="UP000004705"/>
    </source>
</evidence>
<dbReference type="PANTHER" id="PTHR48100:SF1">
    <property type="entry name" value="HISTIDINE PHOSPHATASE FAMILY PROTEIN-RELATED"/>
    <property type="match status" value="1"/>
</dbReference>
<dbReference type="CDD" id="cd07067">
    <property type="entry name" value="HP_PGM_like"/>
    <property type="match status" value="1"/>
</dbReference>
<name>H8GEZ0_9PSEU</name>
<dbReference type="Proteomes" id="UP000004705">
    <property type="component" value="Chromosome"/>
</dbReference>
<keyword evidence="4" id="KW-1185">Reference proteome</keyword>
<dbReference type="OrthoDB" id="9793115at2"/>
<dbReference type="InterPro" id="IPR050275">
    <property type="entry name" value="PGM_Phosphatase"/>
</dbReference>
<protein>
    <submittedName>
        <fullName evidence="3">Fructose-2,6-bisphosphatase</fullName>
    </submittedName>
</protein>
<dbReference type="GO" id="GO:0016791">
    <property type="term" value="F:phosphatase activity"/>
    <property type="evidence" value="ECO:0007669"/>
    <property type="project" value="TreeGrafter"/>
</dbReference>
<evidence type="ECO:0000313" key="3">
    <source>
        <dbReference type="EMBL" id="EHY91021.1"/>
    </source>
</evidence>
<gene>
    <name evidence="3" type="ORF">SacazDRAFT_04171</name>
</gene>
<dbReference type="AlphaFoldDB" id="H8GEZ0"/>
<dbReference type="Gene3D" id="3.40.50.1240">
    <property type="entry name" value="Phosphoglycerate mutase-like"/>
    <property type="match status" value="1"/>
</dbReference>
<accession>H8GEZ0</accession>
<dbReference type="PANTHER" id="PTHR48100">
    <property type="entry name" value="BROAD-SPECIFICITY PHOSPHATASE YOR283W-RELATED"/>
    <property type="match status" value="1"/>
</dbReference>
<dbReference type="RefSeq" id="WP_005444735.1">
    <property type="nucleotide sequence ID" value="NZ_CM001466.1"/>
</dbReference>
<evidence type="ECO:0000256" key="2">
    <source>
        <dbReference type="PIRSR" id="PIRSR613078-2"/>
    </source>
</evidence>
<feature type="active site" description="Proton donor/acceptor" evidence="1">
    <location>
        <position position="82"/>
    </location>
</feature>
<dbReference type="SUPFAM" id="SSF53254">
    <property type="entry name" value="Phosphoglycerate mutase-like"/>
    <property type="match status" value="1"/>
</dbReference>